<sequence length="467" mass="52737">MTPIPPPLPVPKPPRHHTWLLVVIAVIVGLVLLSLAAVGIFVYFVLMTSQTFLEEPVINSQSESSTNDITHEIALQLSEAQDNTFSLHNNFSYLFQLEPSQEEFLGVVVPPDDAKRVTAVRGIPFYETECRPFQENEITQLALFLNTLPKEVLELRPKGIVSACLDRLNLSIDPLTNALTSGPYIYLGDEFFSGTLFSGENSANEKLTIFTHEYAHVLQYYYVHHYWLQRKRTSAYDYDTSSTVIYDFARTVGWQQYPTGQEPSFFDGDYTWQLAKTSDAQMTTDYGKESGPTEDFAESFGLVAAGQPQTISEARKNYIVHFLNAEESTFTQGVVPQYPTSIRVSFDYESFLSDRVNQLPLQGKTVTDTEQWGVDKINSFETIVQYYQDELTRRSFEPVQQITIQPGAYDDQFASGVYVAEGKTYVVLVIGTITTQVTEVPTGENSYVVQRSTLTPELFNVTVLTYE</sequence>
<dbReference type="EMBL" id="LBZM01000016">
    <property type="protein sequence ID" value="KKR71901.1"/>
    <property type="molecule type" value="Genomic_DNA"/>
</dbReference>
<dbReference type="Proteomes" id="UP000034664">
    <property type="component" value="Unassembled WGS sequence"/>
</dbReference>
<feature type="transmembrane region" description="Helical" evidence="1">
    <location>
        <begin position="20"/>
        <end position="46"/>
    </location>
</feature>
<keyword evidence="1" id="KW-0472">Membrane</keyword>
<accession>A0A0G0TAR3</accession>
<name>A0A0G0TAR3_9BACT</name>
<keyword evidence="1" id="KW-1133">Transmembrane helix</keyword>
<comment type="caution">
    <text evidence="2">The sequence shown here is derived from an EMBL/GenBank/DDBJ whole genome shotgun (WGS) entry which is preliminary data.</text>
</comment>
<proteinExistence type="predicted"/>
<evidence type="ECO:0000313" key="3">
    <source>
        <dbReference type="Proteomes" id="UP000034664"/>
    </source>
</evidence>
<evidence type="ECO:0000313" key="2">
    <source>
        <dbReference type="EMBL" id="KKR71901.1"/>
    </source>
</evidence>
<evidence type="ECO:0000256" key="1">
    <source>
        <dbReference type="SAM" id="Phobius"/>
    </source>
</evidence>
<protein>
    <submittedName>
        <fullName evidence="2">Uncharacterized protein</fullName>
    </submittedName>
</protein>
<dbReference type="AlphaFoldDB" id="A0A0G0TAR3"/>
<organism evidence="2 3">
    <name type="scientific">Candidatus Roizmanbacteria bacterium GW2011_GWB1_40_7</name>
    <dbReference type="NCBI Taxonomy" id="1618482"/>
    <lineage>
        <taxon>Bacteria</taxon>
        <taxon>Candidatus Roizmaniibacteriota</taxon>
    </lineage>
</organism>
<keyword evidence="1" id="KW-0812">Transmembrane</keyword>
<reference evidence="2 3" key="1">
    <citation type="journal article" date="2015" name="Nature">
        <title>rRNA introns, odd ribosomes, and small enigmatic genomes across a large radiation of phyla.</title>
        <authorList>
            <person name="Brown C.T."/>
            <person name="Hug L.A."/>
            <person name="Thomas B.C."/>
            <person name="Sharon I."/>
            <person name="Castelle C.J."/>
            <person name="Singh A."/>
            <person name="Wilkins M.J."/>
            <person name="Williams K.H."/>
            <person name="Banfield J.F."/>
        </authorList>
    </citation>
    <scope>NUCLEOTIDE SEQUENCE [LARGE SCALE GENOMIC DNA]</scope>
</reference>
<gene>
    <name evidence="2" type="ORF">UU14_C0016G0021</name>
</gene>